<accession>R0DPS7</accession>
<gene>
    <name evidence="1" type="ORF">OR214_04538</name>
</gene>
<name>R0DPS7_RALPI</name>
<dbReference type="AlphaFoldDB" id="R0DPS7"/>
<reference evidence="1 2" key="1">
    <citation type="journal article" date="2013" name="Genome Announc.">
        <title>Draft Genome Sequence for Ralstonia sp. Strain OR214, a Bacterium with Potential for Bioremediation.</title>
        <authorList>
            <person name="Utturkar S.M."/>
            <person name="Bollmann A."/>
            <person name="Brzoska R.M."/>
            <person name="Klingeman D.M."/>
            <person name="Epstein S.E."/>
            <person name="Palumbo A.V."/>
            <person name="Brown S.D."/>
        </authorList>
    </citation>
    <scope>NUCLEOTIDE SEQUENCE [LARGE SCALE GENOMIC DNA]</scope>
    <source>
        <strain evidence="1 2">OR214</strain>
    </source>
</reference>
<protein>
    <submittedName>
        <fullName evidence="1">Uncharacterized protein</fullName>
    </submittedName>
</protein>
<dbReference type="Proteomes" id="UP000013280">
    <property type="component" value="Unassembled WGS sequence"/>
</dbReference>
<evidence type="ECO:0000313" key="1">
    <source>
        <dbReference type="EMBL" id="ENZ75553.1"/>
    </source>
</evidence>
<evidence type="ECO:0000313" key="2">
    <source>
        <dbReference type="Proteomes" id="UP000013280"/>
    </source>
</evidence>
<organism evidence="1 2">
    <name type="scientific">Ralstonia pickettii OR214</name>
    <dbReference type="NCBI Taxonomy" id="1264675"/>
    <lineage>
        <taxon>Bacteria</taxon>
        <taxon>Pseudomonadati</taxon>
        <taxon>Pseudomonadota</taxon>
        <taxon>Betaproteobacteria</taxon>
        <taxon>Burkholderiales</taxon>
        <taxon>Burkholderiaceae</taxon>
        <taxon>Ralstonia</taxon>
    </lineage>
</organism>
<proteinExistence type="predicted"/>
<dbReference type="EMBL" id="APMQ01000016">
    <property type="protein sequence ID" value="ENZ75553.1"/>
    <property type="molecule type" value="Genomic_DNA"/>
</dbReference>
<comment type="caution">
    <text evidence="1">The sequence shown here is derived from an EMBL/GenBank/DDBJ whole genome shotgun (WGS) entry which is preliminary data.</text>
</comment>
<sequence length="78" mass="8911">MKRCAADIVNEMKRKTRFLTTHESELSRYIETRGELQAQHTDAFRLRSPHCNGGSPLQALFSAAQGSRFSGTPRWCNR</sequence>